<dbReference type="Proteomes" id="UP001604277">
    <property type="component" value="Unassembled WGS sequence"/>
</dbReference>
<dbReference type="PANTHER" id="PTHR37739:SF14">
    <property type="entry name" value="KINESIN-LIKE PROTEIN KIN-12E"/>
    <property type="match status" value="1"/>
</dbReference>
<feature type="region of interest" description="Disordered" evidence="7">
    <location>
        <begin position="1"/>
        <end position="21"/>
    </location>
</feature>
<evidence type="ECO:0000256" key="3">
    <source>
        <dbReference type="ARBA" id="ARBA00022840"/>
    </source>
</evidence>
<keyword evidence="4 6" id="KW-0175">Coiled coil</keyword>
<feature type="coiled-coil region" evidence="6">
    <location>
        <begin position="32"/>
        <end position="100"/>
    </location>
</feature>
<keyword evidence="9" id="KW-1185">Reference proteome</keyword>
<accession>A0ABD1VF95</accession>
<keyword evidence="2" id="KW-0547">Nucleotide-binding</keyword>
<keyword evidence="1" id="KW-0493">Microtubule</keyword>
<evidence type="ECO:0000256" key="2">
    <source>
        <dbReference type="ARBA" id="ARBA00022741"/>
    </source>
</evidence>
<evidence type="ECO:0000256" key="6">
    <source>
        <dbReference type="SAM" id="Coils"/>
    </source>
</evidence>
<evidence type="ECO:0000256" key="1">
    <source>
        <dbReference type="ARBA" id="ARBA00022701"/>
    </source>
</evidence>
<comment type="caution">
    <text evidence="8">The sequence shown here is derived from an EMBL/GenBank/DDBJ whole genome shotgun (WGS) entry which is preliminary data.</text>
</comment>
<keyword evidence="3" id="KW-0067">ATP-binding</keyword>
<dbReference type="GO" id="GO:0016787">
    <property type="term" value="F:hydrolase activity"/>
    <property type="evidence" value="ECO:0007669"/>
    <property type="project" value="UniProtKB-KW"/>
</dbReference>
<dbReference type="GO" id="GO:0005524">
    <property type="term" value="F:ATP binding"/>
    <property type="evidence" value="ECO:0007669"/>
    <property type="project" value="UniProtKB-KW"/>
</dbReference>
<dbReference type="InterPro" id="IPR044986">
    <property type="entry name" value="KIF15/KIN-12"/>
</dbReference>
<protein>
    <submittedName>
        <fullName evidence="8">P-loop containing nucleoside triphosphate hydrolase superfamily protein</fullName>
    </submittedName>
</protein>
<dbReference type="AlphaFoldDB" id="A0ABD1VF95"/>
<evidence type="ECO:0000313" key="8">
    <source>
        <dbReference type="EMBL" id="KAL2536012.1"/>
    </source>
</evidence>
<reference evidence="9" key="1">
    <citation type="submission" date="2024-07" db="EMBL/GenBank/DDBJ databases">
        <title>Two chromosome-level genome assemblies of Korean endemic species Abeliophyllum distichum and Forsythia ovata (Oleaceae).</title>
        <authorList>
            <person name="Jang H."/>
        </authorList>
    </citation>
    <scope>NUCLEOTIDE SEQUENCE [LARGE SCALE GENOMIC DNA]</scope>
</reference>
<evidence type="ECO:0000256" key="7">
    <source>
        <dbReference type="SAM" id="MobiDB-lite"/>
    </source>
</evidence>
<feature type="coiled-coil region" evidence="6">
    <location>
        <begin position="232"/>
        <end position="308"/>
    </location>
</feature>
<dbReference type="GO" id="GO:0005874">
    <property type="term" value="C:microtubule"/>
    <property type="evidence" value="ECO:0007669"/>
    <property type="project" value="UniProtKB-KW"/>
</dbReference>
<keyword evidence="8" id="KW-0378">Hydrolase</keyword>
<gene>
    <name evidence="8" type="ORF">Fot_17403</name>
</gene>
<evidence type="ECO:0000313" key="9">
    <source>
        <dbReference type="Proteomes" id="UP001604277"/>
    </source>
</evidence>
<keyword evidence="5" id="KW-0505">Motor protein</keyword>
<sequence length="403" mass="46401">MMPKTSLQLDAAEVSRTAGSNTKQAKSSSTILVNVYKDVDSMRKKLEEAQEKLSDSAQTISLFGSLERAILDVDVLSGEIEKLENDIQEKQQCCASLKLLSLQMQERRDQVDKKLSAVKYSLASFSSSVNYFEQRETLASVRLNASGHHLNQRKEDLARLQVSRKEMMDAHMKIRQSEVELKDALEDLRLKVEEENRRLESDRVLFAIDNVEKTAVDLSQRNWHLSGKATELLKSEEEKTKLQNQIKQTREKLGDVKREGEALNNKLGKVENDIQVLAMEVQKEIQSMEELDCKLQQIIQEKKMLLEIKDEGRNEFESLIIEYHQSMFEGELKEEETKIMNEELQMELQKIKDLQRAKAEATKRKTELLEAMSCSNSCFSDKVEEDLHNIRISVMELNSLLDQ</sequence>
<organism evidence="8 9">
    <name type="scientific">Forsythia ovata</name>
    <dbReference type="NCBI Taxonomy" id="205694"/>
    <lineage>
        <taxon>Eukaryota</taxon>
        <taxon>Viridiplantae</taxon>
        <taxon>Streptophyta</taxon>
        <taxon>Embryophyta</taxon>
        <taxon>Tracheophyta</taxon>
        <taxon>Spermatophyta</taxon>
        <taxon>Magnoliopsida</taxon>
        <taxon>eudicotyledons</taxon>
        <taxon>Gunneridae</taxon>
        <taxon>Pentapetalae</taxon>
        <taxon>asterids</taxon>
        <taxon>lamiids</taxon>
        <taxon>Lamiales</taxon>
        <taxon>Oleaceae</taxon>
        <taxon>Forsythieae</taxon>
        <taxon>Forsythia</taxon>
    </lineage>
</organism>
<feature type="coiled-coil region" evidence="6">
    <location>
        <begin position="174"/>
        <end position="205"/>
    </location>
</feature>
<proteinExistence type="predicted"/>
<dbReference type="PANTHER" id="PTHR37739">
    <property type="entry name" value="KINESIN-LIKE PROTEIN KIN-12D"/>
    <property type="match status" value="1"/>
</dbReference>
<evidence type="ECO:0000256" key="5">
    <source>
        <dbReference type="ARBA" id="ARBA00023175"/>
    </source>
</evidence>
<feature type="coiled-coil region" evidence="6">
    <location>
        <begin position="332"/>
        <end position="371"/>
    </location>
</feature>
<dbReference type="EMBL" id="JBFOLJ010000005">
    <property type="protein sequence ID" value="KAL2536012.1"/>
    <property type="molecule type" value="Genomic_DNA"/>
</dbReference>
<name>A0ABD1VF95_9LAMI</name>
<evidence type="ECO:0000256" key="4">
    <source>
        <dbReference type="ARBA" id="ARBA00023054"/>
    </source>
</evidence>